<reference evidence="12" key="1">
    <citation type="submission" date="2022-12" db="EMBL/GenBank/DDBJ databases">
        <title>Draft genome assemblies for two species of Escallonia (Escalloniales).</title>
        <authorList>
            <person name="Chanderbali A."/>
            <person name="Dervinis C."/>
            <person name="Anghel I."/>
            <person name="Soltis D."/>
            <person name="Soltis P."/>
            <person name="Zapata F."/>
        </authorList>
    </citation>
    <scope>NUCLEOTIDE SEQUENCE</scope>
    <source>
        <strain evidence="12">UCBG64.0493</strain>
        <tissue evidence="12">Leaf</tissue>
    </source>
</reference>
<dbReference type="AlphaFoldDB" id="A0AA88X233"/>
<evidence type="ECO:0000313" key="13">
    <source>
        <dbReference type="Proteomes" id="UP001188597"/>
    </source>
</evidence>
<dbReference type="CDD" id="cd00010">
    <property type="entry name" value="AAI_LTSS"/>
    <property type="match status" value="1"/>
</dbReference>
<keyword evidence="4" id="KW-0336">GPI-anchor</keyword>
<dbReference type="Gene3D" id="1.10.110.10">
    <property type="entry name" value="Plant lipid-transfer and hydrophobic proteins"/>
    <property type="match status" value="1"/>
</dbReference>
<keyword evidence="13" id="KW-1185">Reference proteome</keyword>
<dbReference type="PANTHER" id="PTHR33044">
    <property type="entry name" value="BIFUNCTIONAL INHIBITOR/LIPID-TRANSFER PROTEIN/SEED STORAGE 2S ALBUMIN SUPERFAMILY PROTEIN-RELATED"/>
    <property type="match status" value="1"/>
</dbReference>
<keyword evidence="8" id="KW-0449">Lipoprotein</keyword>
<dbReference type="Proteomes" id="UP001188597">
    <property type="component" value="Unassembled WGS sequence"/>
</dbReference>
<dbReference type="InterPro" id="IPR036312">
    <property type="entry name" value="Bifun_inhib/LTP/seed_sf"/>
</dbReference>
<keyword evidence="6" id="KW-1015">Disulfide bond</keyword>
<dbReference type="SUPFAM" id="SSF47699">
    <property type="entry name" value="Bifunctional inhibitor/lipid-transfer protein/seed storage 2S albumin"/>
    <property type="match status" value="1"/>
</dbReference>
<protein>
    <recommendedName>
        <fullName evidence="11">Bifunctional inhibitor/plant lipid transfer protein/seed storage helical domain-containing protein</fullName>
    </recommendedName>
</protein>
<evidence type="ECO:0000256" key="1">
    <source>
        <dbReference type="ARBA" id="ARBA00004609"/>
    </source>
</evidence>
<organism evidence="12 13">
    <name type="scientific">Escallonia herrerae</name>
    <dbReference type="NCBI Taxonomy" id="1293975"/>
    <lineage>
        <taxon>Eukaryota</taxon>
        <taxon>Viridiplantae</taxon>
        <taxon>Streptophyta</taxon>
        <taxon>Embryophyta</taxon>
        <taxon>Tracheophyta</taxon>
        <taxon>Spermatophyta</taxon>
        <taxon>Magnoliopsida</taxon>
        <taxon>eudicotyledons</taxon>
        <taxon>Gunneridae</taxon>
        <taxon>Pentapetalae</taxon>
        <taxon>asterids</taxon>
        <taxon>campanulids</taxon>
        <taxon>Escalloniales</taxon>
        <taxon>Escalloniaceae</taxon>
        <taxon>Escallonia</taxon>
    </lineage>
</organism>
<dbReference type="EMBL" id="JAVXUP010000095">
    <property type="protein sequence ID" value="KAK3038472.1"/>
    <property type="molecule type" value="Genomic_DNA"/>
</dbReference>
<dbReference type="InterPro" id="IPR043325">
    <property type="entry name" value="LTSS"/>
</dbReference>
<evidence type="ECO:0000256" key="6">
    <source>
        <dbReference type="ARBA" id="ARBA00023157"/>
    </source>
</evidence>
<keyword evidence="7" id="KW-0325">Glycoprotein</keyword>
<name>A0AA88X233_9ASTE</name>
<evidence type="ECO:0000256" key="3">
    <source>
        <dbReference type="ARBA" id="ARBA00022475"/>
    </source>
</evidence>
<evidence type="ECO:0000256" key="9">
    <source>
        <dbReference type="SAM" id="MobiDB-lite"/>
    </source>
</evidence>
<evidence type="ECO:0000256" key="7">
    <source>
        <dbReference type="ARBA" id="ARBA00023180"/>
    </source>
</evidence>
<evidence type="ECO:0000256" key="2">
    <source>
        <dbReference type="ARBA" id="ARBA00009748"/>
    </source>
</evidence>
<comment type="subcellular location">
    <subcellularLocation>
        <location evidence="1">Cell membrane</location>
        <topology evidence="1">Lipid-anchor</topology>
        <topology evidence="1">GPI-anchor</topology>
    </subcellularLocation>
</comment>
<dbReference type="GO" id="GO:0098552">
    <property type="term" value="C:side of membrane"/>
    <property type="evidence" value="ECO:0007669"/>
    <property type="project" value="UniProtKB-KW"/>
</dbReference>
<proteinExistence type="inferred from homology"/>
<evidence type="ECO:0000256" key="5">
    <source>
        <dbReference type="ARBA" id="ARBA00022729"/>
    </source>
</evidence>
<accession>A0AA88X233</accession>
<feature type="region of interest" description="Disordered" evidence="9">
    <location>
        <begin position="105"/>
        <end position="124"/>
    </location>
</feature>
<sequence>MCDTKMATMLTVIVVVAVAAITVAEGQSTPSCASKLVPCASYMNSTNPPSSCCDPLREAVTNELTCLCTLYETPGLLESFGINVTQALHLTAACKIPGDLSACRATAPTSSPTPPPPGQPGNDVGRIASIGASGLLLLWVFMMTY</sequence>
<keyword evidence="3" id="KW-1003">Cell membrane</keyword>
<dbReference type="Pfam" id="PF14368">
    <property type="entry name" value="LTP_2"/>
    <property type="match status" value="1"/>
</dbReference>
<evidence type="ECO:0000256" key="8">
    <source>
        <dbReference type="ARBA" id="ARBA00023288"/>
    </source>
</evidence>
<gene>
    <name evidence="12" type="ORF">RJ639_029770</name>
</gene>
<evidence type="ECO:0000259" key="11">
    <source>
        <dbReference type="Pfam" id="PF14368"/>
    </source>
</evidence>
<keyword evidence="5 10" id="KW-0732">Signal</keyword>
<comment type="caution">
    <text evidence="12">The sequence shown here is derived from an EMBL/GenBank/DDBJ whole genome shotgun (WGS) entry which is preliminary data.</text>
</comment>
<evidence type="ECO:0000256" key="10">
    <source>
        <dbReference type="SAM" id="SignalP"/>
    </source>
</evidence>
<evidence type="ECO:0000256" key="4">
    <source>
        <dbReference type="ARBA" id="ARBA00022622"/>
    </source>
</evidence>
<keyword evidence="4" id="KW-0472">Membrane</keyword>
<feature type="chain" id="PRO_5041688044" description="Bifunctional inhibitor/plant lipid transfer protein/seed storage helical domain-containing protein" evidence="10">
    <location>
        <begin position="27"/>
        <end position="145"/>
    </location>
</feature>
<comment type="similarity">
    <text evidence="2">Belongs to the plant LTP family.</text>
</comment>
<dbReference type="GO" id="GO:0005886">
    <property type="term" value="C:plasma membrane"/>
    <property type="evidence" value="ECO:0007669"/>
    <property type="project" value="UniProtKB-SubCell"/>
</dbReference>
<evidence type="ECO:0000313" key="12">
    <source>
        <dbReference type="EMBL" id="KAK3038472.1"/>
    </source>
</evidence>
<feature type="domain" description="Bifunctional inhibitor/plant lipid transfer protein/seed storage helical" evidence="11">
    <location>
        <begin position="13"/>
        <end position="103"/>
    </location>
</feature>
<dbReference type="InterPro" id="IPR016140">
    <property type="entry name" value="Bifunc_inhib/LTP/seed_store"/>
</dbReference>
<feature type="signal peptide" evidence="10">
    <location>
        <begin position="1"/>
        <end position="26"/>
    </location>
</feature>